<dbReference type="InterPro" id="IPR014942">
    <property type="entry name" value="AbiEii"/>
</dbReference>
<evidence type="ECO:0008006" key="3">
    <source>
        <dbReference type="Google" id="ProtNLM"/>
    </source>
</evidence>
<protein>
    <recommendedName>
        <fullName evidence="3">Nucleotidyl transferase AbiEii/AbiGii toxin family protein</fullName>
    </recommendedName>
</protein>
<evidence type="ECO:0000313" key="1">
    <source>
        <dbReference type="EMBL" id="ALS61899.1"/>
    </source>
</evidence>
<reference evidence="2" key="1">
    <citation type="submission" date="2015-12" db="EMBL/GenBank/DDBJ databases">
        <title>Complete genome sequence of Pandoraea norimbergensis DSM 11628.</title>
        <authorList>
            <person name="Ee R."/>
            <person name="Lim Y.-L."/>
            <person name="Yong D."/>
            <person name="Yin W.-F."/>
            <person name="Chan K.-G."/>
        </authorList>
    </citation>
    <scope>NUCLEOTIDE SEQUENCE [LARGE SCALE GENOMIC DNA]</scope>
    <source>
        <strain evidence="2">DSM 11628</strain>
    </source>
</reference>
<dbReference type="EMBL" id="CP013480">
    <property type="protein sequence ID" value="ALS61899.1"/>
    <property type="molecule type" value="Genomic_DNA"/>
</dbReference>
<dbReference type="Proteomes" id="UP000060277">
    <property type="component" value="Chromosome"/>
</dbReference>
<proteinExistence type="predicted"/>
<keyword evidence="2" id="KW-1185">Reference proteome</keyword>
<evidence type="ECO:0000313" key="2">
    <source>
        <dbReference type="Proteomes" id="UP000060277"/>
    </source>
</evidence>
<dbReference type="Gene3D" id="3.10.450.620">
    <property type="entry name" value="JHP933, nucleotidyltransferase-like core domain"/>
    <property type="match status" value="1"/>
</dbReference>
<organism evidence="1 2">
    <name type="scientific">Pandoraea norimbergensis</name>
    <dbReference type="NCBI Taxonomy" id="93219"/>
    <lineage>
        <taxon>Bacteria</taxon>
        <taxon>Pseudomonadati</taxon>
        <taxon>Pseudomonadota</taxon>
        <taxon>Betaproteobacteria</taxon>
        <taxon>Burkholderiales</taxon>
        <taxon>Burkholderiaceae</taxon>
        <taxon>Pandoraea</taxon>
    </lineage>
</organism>
<name>A0ABN4JLR2_9BURK</name>
<gene>
    <name evidence="1" type="ORF">AT302_21060</name>
</gene>
<sequence length="347" mass="38024">MAEYFFDLSKNEQYEASEFSREQIGRPAHLLEKDVWVVWTLRALFASQLADDLTFKGGTSLSKAYRVIDRFSEDIDLTYDIRKLIPELIPDGGFLPPSRSQSNKWSAAVRRALPHWITANVIPVIEKSLAEDGLEGVTLALTGKDLDTVLLTYPALTGGGTGYVAPAVRLEFGGRATGEPHTAMAVQCDMDGRLDGISFPRATPVVMSLARTFWEKATAVHVYCAQGRVRGERYSRHWHDLMSIANSAGFDSVLADVGVASLVAQHKAWFYPEKDGDGRGIDYGPAVAGGLCLVPKDEARDSLASDYLAMIDDSVLISGDVAFDELMARCQRIQDMVNARMADVSPA</sequence>
<dbReference type="Pfam" id="PF08843">
    <property type="entry name" value="AbiEii"/>
    <property type="match status" value="1"/>
</dbReference>
<dbReference type="RefSeq" id="WP_058378809.1">
    <property type="nucleotide sequence ID" value="NZ_CP013480.3"/>
</dbReference>
<accession>A0ABN4JLR2</accession>